<dbReference type="PRINTS" id="PR01038">
    <property type="entry name" value="TRNASYNTHARG"/>
</dbReference>
<comment type="catalytic activity">
    <reaction evidence="10 11">
        <text>tRNA(Arg) + L-arginine + ATP = L-arginyl-tRNA(Arg) + AMP + diphosphate</text>
        <dbReference type="Rhea" id="RHEA:20301"/>
        <dbReference type="Rhea" id="RHEA-COMP:9658"/>
        <dbReference type="Rhea" id="RHEA-COMP:9673"/>
        <dbReference type="ChEBI" id="CHEBI:30616"/>
        <dbReference type="ChEBI" id="CHEBI:32682"/>
        <dbReference type="ChEBI" id="CHEBI:33019"/>
        <dbReference type="ChEBI" id="CHEBI:78442"/>
        <dbReference type="ChEBI" id="CHEBI:78513"/>
        <dbReference type="ChEBI" id="CHEBI:456215"/>
        <dbReference type="EC" id="6.1.1.19"/>
    </reaction>
</comment>
<dbReference type="AlphaFoldDB" id="A0A109W3M2"/>
<dbReference type="SUPFAM" id="SSF55190">
    <property type="entry name" value="Arginyl-tRNA synthetase (ArgRS), N-terminal 'additional' domain"/>
    <property type="match status" value="1"/>
</dbReference>
<name>A0A109W3M2_9BACT</name>
<dbReference type="InterPro" id="IPR005148">
    <property type="entry name" value="Arg-tRNA-synth_N"/>
</dbReference>
<protein>
    <recommendedName>
        <fullName evidence="11">Arginine--tRNA ligase</fullName>
        <ecNumber evidence="11">6.1.1.19</ecNumber>
    </recommendedName>
    <alternativeName>
        <fullName evidence="11">Arginyl-tRNA synthetase</fullName>
        <shortName evidence="11">ArgRS</shortName>
    </alternativeName>
</protein>
<dbReference type="SMART" id="SM01016">
    <property type="entry name" value="Arg_tRNA_synt_N"/>
    <property type="match status" value="1"/>
</dbReference>
<keyword evidence="6 11" id="KW-0547">Nucleotide-binding</keyword>
<evidence type="ECO:0000313" key="15">
    <source>
        <dbReference type="EMBL" id="AMD88938.1"/>
    </source>
</evidence>
<dbReference type="RefSeq" id="WP_062251412.1">
    <property type="nucleotide sequence ID" value="NZ_CP014229.1"/>
</dbReference>
<dbReference type="CDD" id="cd00671">
    <property type="entry name" value="ArgRS_core"/>
    <property type="match status" value="1"/>
</dbReference>
<dbReference type="GO" id="GO:0005737">
    <property type="term" value="C:cytoplasm"/>
    <property type="evidence" value="ECO:0007669"/>
    <property type="project" value="UniProtKB-SubCell"/>
</dbReference>
<dbReference type="KEGG" id="dfi:AXF13_01725"/>
<comment type="similarity">
    <text evidence="2 11 12">Belongs to the class-I aminoacyl-tRNA synthetase family.</text>
</comment>
<sequence>MRATDTLRTALAAILEEEGLAWPVKTVIEPPRDPKHGDLSTNAAMLLAKEAKCNPRELAQKFAARLLERCPDLEKAEAAGPGFCNVTFSQAFWRRTVLDVEAAGKAYGASGTGAGRKVLLEYVSANPTGPLHVGHGRGAAVGDSLARLLRKAGYAVDTEYYINDAGRQMRLLGLSVWLRVLELAGRPVDWPEDYYRGEYIIDIAREMLADDPHLPDLPEAEGQECCYQRAMNEILTGIKADLNEFRVEHQRWFSEKTLVERGAVDAAFTALGRSGYTYEKENAFWFATEQLGDDKDRVLKKSDGSLTYFATDIAYHHDKFERGYDWLIDIWGADHHGYVPRMRAAITAMGRPRDSFDVVLIQLVNLLRDGKPVSMSTRAGTFETLADVLREVGADAARFMFLSRKSDSPLDFDLELAKQRSLDNPVYYVQYAHARICAVLRRAGERGVGLPETVTEEMLAGLDTPEDMALLRKAAAFQDMLAAAARALAVHHVSHYLTELAGLLHSYYARHQVLLADDQPRTLARLALLRAVAQVLRNGLDVLGVSAPEAM</sequence>
<dbReference type="Gene3D" id="3.30.1360.70">
    <property type="entry name" value="Arginyl tRNA synthetase N-terminal domain"/>
    <property type="match status" value="1"/>
</dbReference>
<feature type="short sequence motif" description="'HIGH' region" evidence="11">
    <location>
        <begin position="125"/>
        <end position="135"/>
    </location>
</feature>
<evidence type="ECO:0000256" key="1">
    <source>
        <dbReference type="ARBA" id="ARBA00004496"/>
    </source>
</evidence>
<evidence type="ECO:0000256" key="8">
    <source>
        <dbReference type="ARBA" id="ARBA00022917"/>
    </source>
</evidence>
<evidence type="ECO:0000256" key="6">
    <source>
        <dbReference type="ARBA" id="ARBA00022741"/>
    </source>
</evidence>
<dbReference type="Pfam" id="PF05746">
    <property type="entry name" value="DALR_1"/>
    <property type="match status" value="1"/>
</dbReference>
<dbReference type="HAMAP" id="MF_00123">
    <property type="entry name" value="Arg_tRNA_synth"/>
    <property type="match status" value="1"/>
</dbReference>
<feature type="domain" description="DALR anticodon binding" evidence="13">
    <location>
        <begin position="429"/>
        <end position="551"/>
    </location>
</feature>
<keyword evidence="16" id="KW-1185">Reference proteome</keyword>
<evidence type="ECO:0000256" key="9">
    <source>
        <dbReference type="ARBA" id="ARBA00023146"/>
    </source>
</evidence>
<evidence type="ECO:0000256" key="7">
    <source>
        <dbReference type="ARBA" id="ARBA00022840"/>
    </source>
</evidence>
<comment type="subcellular location">
    <subcellularLocation>
        <location evidence="1 11">Cytoplasm</location>
    </subcellularLocation>
</comment>
<dbReference type="SUPFAM" id="SSF52374">
    <property type="entry name" value="Nucleotidylyl transferase"/>
    <property type="match status" value="1"/>
</dbReference>
<keyword evidence="4 11" id="KW-0963">Cytoplasm</keyword>
<evidence type="ECO:0000259" key="14">
    <source>
        <dbReference type="SMART" id="SM01016"/>
    </source>
</evidence>
<dbReference type="SMART" id="SM00836">
    <property type="entry name" value="DALR_1"/>
    <property type="match status" value="1"/>
</dbReference>
<dbReference type="SUPFAM" id="SSF47323">
    <property type="entry name" value="Anticodon-binding domain of a subclass of class I aminoacyl-tRNA synthetases"/>
    <property type="match status" value="1"/>
</dbReference>
<reference evidence="16" key="1">
    <citation type="submission" date="2016-02" db="EMBL/GenBank/DDBJ databases">
        <authorList>
            <person name="Holder M.E."/>
            <person name="Ajami N.J."/>
            <person name="Petrosino J.F."/>
        </authorList>
    </citation>
    <scope>NUCLEOTIDE SEQUENCE [LARGE SCALE GENOMIC DNA]</scope>
    <source>
        <strain evidence="16">CCUG 45958</strain>
    </source>
</reference>
<keyword evidence="7 11" id="KW-0067">ATP-binding</keyword>
<dbReference type="Gene3D" id="3.40.50.620">
    <property type="entry name" value="HUPs"/>
    <property type="match status" value="1"/>
</dbReference>
<dbReference type="InterPro" id="IPR035684">
    <property type="entry name" value="ArgRS_core"/>
</dbReference>
<evidence type="ECO:0000259" key="13">
    <source>
        <dbReference type="SMART" id="SM00836"/>
    </source>
</evidence>
<dbReference type="PROSITE" id="PS00178">
    <property type="entry name" value="AA_TRNA_LIGASE_I"/>
    <property type="match status" value="1"/>
</dbReference>
<dbReference type="InterPro" id="IPR001412">
    <property type="entry name" value="aa-tRNA-synth_I_CS"/>
</dbReference>
<dbReference type="FunFam" id="3.40.50.620:FF:000062">
    <property type="entry name" value="Arginine--tRNA ligase"/>
    <property type="match status" value="1"/>
</dbReference>
<accession>A0A109W3M2</accession>
<keyword evidence="9 11" id="KW-0030">Aminoacyl-tRNA synthetase</keyword>
<evidence type="ECO:0000256" key="10">
    <source>
        <dbReference type="ARBA" id="ARBA00049339"/>
    </source>
</evidence>
<evidence type="ECO:0000313" key="16">
    <source>
        <dbReference type="Proteomes" id="UP000069241"/>
    </source>
</evidence>
<dbReference type="Pfam" id="PF00750">
    <property type="entry name" value="tRNA-synt_1d"/>
    <property type="match status" value="1"/>
</dbReference>
<gene>
    <name evidence="11 15" type="primary">argS</name>
    <name evidence="15" type="ORF">AXF13_01725</name>
</gene>
<dbReference type="PANTHER" id="PTHR11956:SF5">
    <property type="entry name" value="ARGININE--TRNA LIGASE, CYTOPLASMIC"/>
    <property type="match status" value="1"/>
</dbReference>
<evidence type="ECO:0000256" key="2">
    <source>
        <dbReference type="ARBA" id="ARBA00005594"/>
    </source>
</evidence>
<dbReference type="GO" id="GO:0004814">
    <property type="term" value="F:arginine-tRNA ligase activity"/>
    <property type="evidence" value="ECO:0007669"/>
    <property type="project" value="UniProtKB-UniRule"/>
</dbReference>
<dbReference type="Pfam" id="PF03485">
    <property type="entry name" value="Arg_tRNA_synt_N"/>
    <property type="match status" value="1"/>
</dbReference>
<dbReference type="InterPro" id="IPR008909">
    <property type="entry name" value="DALR_anticod-bd"/>
</dbReference>
<feature type="domain" description="Arginyl tRNA synthetase N-terminal" evidence="14">
    <location>
        <begin position="1"/>
        <end position="88"/>
    </location>
</feature>
<dbReference type="NCBIfam" id="TIGR00456">
    <property type="entry name" value="argS"/>
    <property type="match status" value="1"/>
</dbReference>
<comment type="subunit">
    <text evidence="3 11">Monomer.</text>
</comment>
<dbReference type="InterPro" id="IPR001278">
    <property type="entry name" value="Arg-tRNA-ligase"/>
</dbReference>
<dbReference type="PANTHER" id="PTHR11956">
    <property type="entry name" value="ARGINYL-TRNA SYNTHETASE"/>
    <property type="match status" value="1"/>
</dbReference>
<organism evidence="15 16">
    <name type="scientific">Desulfovibrio fairfieldensis</name>
    <dbReference type="NCBI Taxonomy" id="44742"/>
    <lineage>
        <taxon>Bacteria</taxon>
        <taxon>Pseudomonadati</taxon>
        <taxon>Thermodesulfobacteriota</taxon>
        <taxon>Desulfovibrionia</taxon>
        <taxon>Desulfovibrionales</taxon>
        <taxon>Desulfovibrionaceae</taxon>
        <taxon>Desulfovibrio</taxon>
    </lineage>
</organism>
<dbReference type="GO" id="GO:0006420">
    <property type="term" value="P:arginyl-tRNA aminoacylation"/>
    <property type="evidence" value="ECO:0007669"/>
    <property type="project" value="UniProtKB-UniRule"/>
</dbReference>
<keyword evidence="8 11" id="KW-0648">Protein biosynthesis</keyword>
<dbReference type="Gene3D" id="1.10.730.10">
    <property type="entry name" value="Isoleucyl-tRNA Synthetase, Domain 1"/>
    <property type="match status" value="1"/>
</dbReference>
<dbReference type="EC" id="6.1.1.19" evidence="11"/>
<evidence type="ECO:0000256" key="11">
    <source>
        <dbReference type="HAMAP-Rule" id="MF_00123"/>
    </source>
</evidence>
<dbReference type="GO" id="GO:0005524">
    <property type="term" value="F:ATP binding"/>
    <property type="evidence" value="ECO:0007669"/>
    <property type="project" value="UniProtKB-UniRule"/>
</dbReference>
<dbReference type="InterPro" id="IPR036695">
    <property type="entry name" value="Arg-tRNA-synth_N_sf"/>
</dbReference>
<evidence type="ECO:0000256" key="5">
    <source>
        <dbReference type="ARBA" id="ARBA00022598"/>
    </source>
</evidence>
<dbReference type="STRING" id="44742.AXF13_01725"/>
<dbReference type="FunFam" id="1.10.730.10:FF:000008">
    <property type="entry name" value="Arginine--tRNA ligase"/>
    <property type="match status" value="1"/>
</dbReference>
<dbReference type="Proteomes" id="UP000069241">
    <property type="component" value="Chromosome"/>
</dbReference>
<proteinExistence type="inferred from homology"/>
<dbReference type="InterPro" id="IPR009080">
    <property type="entry name" value="tRNAsynth_Ia_anticodon-bd"/>
</dbReference>
<keyword evidence="5 11" id="KW-0436">Ligase</keyword>
<evidence type="ECO:0000256" key="12">
    <source>
        <dbReference type="RuleBase" id="RU363038"/>
    </source>
</evidence>
<dbReference type="InterPro" id="IPR014729">
    <property type="entry name" value="Rossmann-like_a/b/a_fold"/>
</dbReference>
<evidence type="ECO:0000256" key="4">
    <source>
        <dbReference type="ARBA" id="ARBA00022490"/>
    </source>
</evidence>
<evidence type="ECO:0000256" key="3">
    <source>
        <dbReference type="ARBA" id="ARBA00011245"/>
    </source>
</evidence>
<dbReference type="EMBL" id="CP014229">
    <property type="protein sequence ID" value="AMD88938.1"/>
    <property type="molecule type" value="Genomic_DNA"/>
</dbReference>